<evidence type="ECO:0000256" key="8">
    <source>
        <dbReference type="ARBA" id="ARBA00023163"/>
    </source>
</evidence>
<dbReference type="GO" id="GO:0005524">
    <property type="term" value="F:ATP binding"/>
    <property type="evidence" value="ECO:0007669"/>
    <property type="project" value="UniProtKB-UniRule"/>
</dbReference>
<dbReference type="FunFam" id="2.40.50.140:FF:000010">
    <property type="entry name" value="Transcription termination factor Rho"/>
    <property type="match status" value="1"/>
</dbReference>
<feature type="binding site" evidence="9">
    <location>
        <begin position="181"/>
        <end position="186"/>
    </location>
    <ligand>
        <name>ATP</name>
        <dbReference type="ChEBI" id="CHEBI:30616"/>
    </ligand>
</feature>
<keyword evidence="8 9" id="KW-0804">Transcription</keyword>
<keyword evidence="4 9" id="KW-0347">Helicase</keyword>
<dbReference type="Gene3D" id="2.40.50.140">
    <property type="entry name" value="Nucleic acid-binding proteins"/>
    <property type="match status" value="1"/>
</dbReference>
<dbReference type="FunFam" id="3.40.50.300:FF:000072">
    <property type="entry name" value="Transcription termination factor Rho"/>
    <property type="match status" value="1"/>
</dbReference>
<dbReference type="Gene3D" id="3.40.50.300">
    <property type="entry name" value="P-loop containing nucleotide triphosphate hydrolases"/>
    <property type="match status" value="1"/>
</dbReference>
<evidence type="ECO:0000256" key="10">
    <source>
        <dbReference type="NCBIfam" id="TIGR00767"/>
    </source>
</evidence>
<comment type="caution">
    <text evidence="9">Lacks conserved residue(s) required for the propagation of feature annotation.</text>
</comment>
<dbReference type="InterPro" id="IPR036269">
    <property type="entry name" value="Rho_N_sf"/>
</dbReference>
<evidence type="ECO:0000256" key="9">
    <source>
        <dbReference type="HAMAP-Rule" id="MF_01884"/>
    </source>
</evidence>
<dbReference type="InterPro" id="IPR041703">
    <property type="entry name" value="Rho_factor_ATP-bd"/>
</dbReference>
<dbReference type="InterPro" id="IPR011112">
    <property type="entry name" value="Rho-like_N"/>
</dbReference>
<feature type="binding site" evidence="9">
    <location>
        <begin position="169"/>
        <end position="174"/>
    </location>
    <ligand>
        <name>ATP</name>
        <dbReference type="ChEBI" id="CHEBI:30616"/>
    </ligand>
</feature>
<dbReference type="GO" id="GO:0004386">
    <property type="term" value="F:helicase activity"/>
    <property type="evidence" value="ECO:0007669"/>
    <property type="project" value="UniProtKB-UniRule"/>
</dbReference>
<dbReference type="Pfam" id="PF07498">
    <property type="entry name" value="Rho_N"/>
    <property type="match status" value="1"/>
</dbReference>
<evidence type="ECO:0000256" key="11">
    <source>
        <dbReference type="PROSITE-ProRule" id="PRU01203"/>
    </source>
</evidence>
<keyword evidence="6 9" id="KW-0694">RNA-binding</keyword>
<dbReference type="PROSITE" id="PS51856">
    <property type="entry name" value="RHO_RNA_BD"/>
    <property type="match status" value="1"/>
</dbReference>
<evidence type="ECO:0000256" key="7">
    <source>
        <dbReference type="ARBA" id="ARBA00023015"/>
    </source>
</evidence>
<dbReference type="EC" id="3.6.4.-" evidence="9 10"/>
<dbReference type="GO" id="GO:0005829">
    <property type="term" value="C:cytosol"/>
    <property type="evidence" value="ECO:0007669"/>
    <property type="project" value="UniProtKB-ARBA"/>
</dbReference>
<dbReference type="GO" id="GO:0008186">
    <property type="term" value="F:ATP-dependent activity, acting on RNA"/>
    <property type="evidence" value="ECO:0007669"/>
    <property type="project" value="UniProtKB-UniRule"/>
</dbReference>
<dbReference type="AlphaFoldDB" id="A0A9D7HMM7"/>
<evidence type="ECO:0000256" key="5">
    <source>
        <dbReference type="ARBA" id="ARBA00022840"/>
    </source>
</evidence>
<keyword evidence="1 9" id="KW-0806">Transcription termination</keyword>
<comment type="similarity">
    <text evidence="9 11">Belongs to the Rho family.</text>
</comment>
<evidence type="ECO:0000256" key="6">
    <source>
        <dbReference type="ARBA" id="ARBA00022884"/>
    </source>
</evidence>
<organism evidence="13 14">
    <name type="scientific">Candidatus Methylophosphatis roskildensis</name>
    <dbReference type="NCBI Taxonomy" id="2899263"/>
    <lineage>
        <taxon>Bacteria</taxon>
        <taxon>Pseudomonadati</taxon>
        <taxon>Pseudomonadota</taxon>
        <taxon>Betaproteobacteria</taxon>
        <taxon>Nitrosomonadales</taxon>
        <taxon>Sterolibacteriaceae</taxon>
        <taxon>Candidatus Methylophosphatis</taxon>
    </lineage>
</organism>
<dbReference type="InterPro" id="IPR027417">
    <property type="entry name" value="P-loop_NTPase"/>
</dbReference>
<keyword evidence="2 9" id="KW-0547">Nucleotide-binding</keyword>
<evidence type="ECO:0000313" key="13">
    <source>
        <dbReference type="EMBL" id="MBK6975397.1"/>
    </source>
</evidence>
<dbReference type="InterPro" id="IPR011129">
    <property type="entry name" value="CSD"/>
</dbReference>
<gene>
    <name evidence="9 13" type="primary">rho</name>
    <name evidence="13" type="ORF">IPH26_21435</name>
</gene>
<feature type="domain" description="Rho RNA-BD" evidence="12">
    <location>
        <begin position="48"/>
        <end position="123"/>
    </location>
</feature>
<dbReference type="EMBL" id="JADJEV010000005">
    <property type="protein sequence ID" value="MBK6975397.1"/>
    <property type="molecule type" value="Genomic_DNA"/>
</dbReference>
<evidence type="ECO:0000259" key="12">
    <source>
        <dbReference type="PROSITE" id="PS51856"/>
    </source>
</evidence>
<dbReference type="SMART" id="SM00357">
    <property type="entry name" value="CSP"/>
    <property type="match status" value="1"/>
</dbReference>
<dbReference type="InterPro" id="IPR004665">
    <property type="entry name" value="Term_rho"/>
</dbReference>
<keyword evidence="3 9" id="KW-0378">Hydrolase</keyword>
<name>A0A9D7HMM7_9PROT</name>
<sequence>MHLSELKSLHVSQLLEMANANEIEGANRLRKQELIFALLKNRAKKGESIFGDGTLEVLPDGFGFLRSPDTSYLAGTDDIYVSPSQIRRFNLHTGDSIEGEIRTPKDGERYFALVKVDKVNSEPPENSKHKILFENLTPLHPTVVMRLERDIRGEENTTSRVIDMIAPIGKGQRGLLVASPKSGKTVMMQHIAHAVTANHPDVIMIVLLIDERPEEVTEMTRSVKGEVVASTFDEPATRHVQVAEMVLEKAKRLVEHKKDVVILLDSITRLARAYNTVVPASGKVLTGGVDANALQKPKRFFGAARNIEEGGSLTIIATALIDTGSRMDDVIYEEFKGTGNMEIHLDRRMAEKRVYPAINVNRSGTRREELLLKPEVLQKVWILRKLLYNMDDLEAMEFLLDKIKATKSNGEFFDAMRRG</sequence>
<dbReference type="SMART" id="SM00959">
    <property type="entry name" value="Rho_N"/>
    <property type="match status" value="1"/>
</dbReference>
<dbReference type="PANTHER" id="PTHR46425">
    <property type="entry name" value="TRANSCRIPTION TERMINATION FACTOR RHO"/>
    <property type="match status" value="1"/>
</dbReference>
<dbReference type="PANTHER" id="PTHR46425:SF1">
    <property type="entry name" value="TRANSCRIPTION TERMINATION FACTOR RHO"/>
    <property type="match status" value="1"/>
</dbReference>
<comment type="subunit">
    <text evidence="9">Homohexamer. The homohexamer assembles into an open ring structure.</text>
</comment>
<dbReference type="InterPro" id="IPR000194">
    <property type="entry name" value="ATPase_F1/V1/A1_a/bsu_nucl-bd"/>
</dbReference>
<reference evidence="13" key="1">
    <citation type="submission" date="2020-10" db="EMBL/GenBank/DDBJ databases">
        <title>Connecting structure to function with the recovery of over 1000 high-quality activated sludge metagenome-assembled genomes encoding full-length rRNA genes using long-read sequencing.</title>
        <authorList>
            <person name="Singleton C.M."/>
            <person name="Petriglieri F."/>
            <person name="Kristensen J.M."/>
            <person name="Kirkegaard R.H."/>
            <person name="Michaelsen T.Y."/>
            <person name="Andersen M.H."/>
            <person name="Karst S.M."/>
            <person name="Dueholm M.S."/>
            <person name="Nielsen P.H."/>
            <person name="Albertsen M."/>
        </authorList>
    </citation>
    <scope>NUCLEOTIDE SEQUENCE</scope>
    <source>
        <strain evidence="13">Bjer_18-Q3-R1-45_BAT3C.347</strain>
    </source>
</reference>
<dbReference type="NCBIfam" id="TIGR00767">
    <property type="entry name" value="rho"/>
    <property type="match status" value="1"/>
</dbReference>
<dbReference type="CDD" id="cd01128">
    <property type="entry name" value="rho_factor_C"/>
    <property type="match status" value="1"/>
</dbReference>
<dbReference type="Pfam" id="PF07497">
    <property type="entry name" value="Rho_RNA_bind"/>
    <property type="match status" value="1"/>
</dbReference>
<dbReference type="Proteomes" id="UP000807785">
    <property type="component" value="Unassembled WGS sequence"/>
</dbReference>
<dbReference type="NCBIfam" id="NF006886">
    <property type="entry name" value="PRK09376.1"/>
    <property type="match status" value="1"/>
</dbReference>
<keyword evidence="7 9" id="KW-0805">Transcription regulation</keyword>
<dbReference type="HAMAP" id="MF_01884">
    <property type="entry name" value="Rho"/>
    <property type="match status" value="1"/>
</dbReference>
<dbReference type="Pfam" id="PF00006">
    <property type="entry name" value="ATP-synt_ab"/>
    <property type="match status" value="1"/>
</dbReference>
<dbReference type="SUPFAM" id="SSF50249">
    <property type="entry name" value="Nucleic acid-binding proteins"/>
    <property type="match status" value="1"/>
</dbReference>
<feature type="binding site" evidence="9">
    <location>
        <position position="212"/>
    </location>
    <ligand>
        <name>ATP</name>
        <dbReference type="ChEBI" id="CHEBI:30616"/>
    </ligand>
</feature>
<dbReference type="SUPFAM" id="SSF68912">
    <property type="entry name" value="Rho N-terminal domain-like"/>
    <property type="match status" value="1"/>
</dbReference>
<dbReference type="InterPro" id="IPR012340">
    <property type="entry name" value="NA-bd_OB-fold"/>
</dbReference>
<comment type="function">
    <text evidence="9">Facilitates transcription termination by a mechanism that involves Rho binding to the nascent RNA, activation of Rho's RNA-dependent ATPase activity, and release of the mRNA from the DNA template.</text>
</comment>
<evidence type="ECO:0000256" key="4">
    <source>
        <dbReference type="ARBA" id="ARBA00022806"/>
    </source>
</evidence>
<dbReference type="GO" id="GO:0006353">
    <property type="term" value="P:DNA-templated transcription termination"/>
    <property type="evidence" value="ECO:0007669"/>
    <property type="project" value="UniProtKB-UniRule"/>
</dbReference>
<dbReference type="GO" id="GO:0016787">
    <property type="term" value="F:hydrolase activity"/>
    <property type="evidence" value="ECO:0007669"/>
    <property type="project" value="UniProtKB-KW"/>
</dbReference>
<protein>
    <recommendedName>
        <fullName evidence="9 10">Transcription termination factor Rho</fullName>
        <ecNumber evidence="9 10">3.6.4.-</ecNumber>
    </recommendedName>
    <alternativeName>
        <fullName evidence="9">ATP-dependent helicase Rho</fullName>
    </alternativeName>
</protein>
<evidence type="ECO:0000256" key="2">
    <source>
        <dbReference type="ARBA" id="ARBA00022741"/>
    </source>
</evidence>
<dbReference type="SMART" id="SM00382">
    <property type="entry name" value="AAA"/>
    <property type="match status" value="1"/>
</dbReference>
<keyword evidence="5 9" id="KW-0067">ATP-binding</keyword>
<evidence type="ECO:0000313" key="14">
    <source>
        <dbReference type="Proteomes" id="UP000807785"/>
    </source>
</evidence>
<dbReference type="SUPFAM" id="SSF52540">
    <property type="entry name" value="P-loop containing nucleoside triphosphate hydrolases"/>
    <property type="match status" value="1"/>
</dbReference>
<dbReference type="Gene3D" id="1.10.720.10">
    <property type="match status" value="1"/>
</dbReference>
<accession>A0A9D7HMM7</accession>
<proteinExistence type="inferred from homology"/>
<dbReference type="GO" id="GO:0003723">
    <property type="term" value="F:RNA binding"/>
    <property type="evidence" value="ECO:0007669"/>
    <property type="project" value="UniProtKB-UniRule"/>
</dbReference>
<dbReference type="InterPro" id="IPR011113">
    <property type="entry name" value="Rho_RNA-bd"/>
</dbReference>
<evidence type="ECO:0000256" key="1">
    <source>
        <dbReference type="ARBA" id="ARBA00022472"/>
    </source>
</evidence>
<dbReference type="CDD" id="cd04459">
    <property type="entry name" value="Rho_CSD"/>
    <property type="match status" value="1"/>
</dbReference>
<dbReference type="InterPro" id="IPR003593">
    <property type="entry name" value="AAA+_ATPase"/>
</dbReference>
<evidence type="ECO:0000256" key="3">
    <source>
        <dbReference type="ARBA" id="ARBA00022801"/>
    </source>
</evidence>
<comment type="caution">
    <text evidence="13">The sequence shown here is derived from an EMBL/GenBank/DDBJ whole genome shotgun (WGS) entry which is preliminary data.</text>
</comment>